<dbReference type="EMBL" id="GEEE01000004">
    <property type="protein sequence ID" value="JAP63221.1"/>
    <property type="molecule type" value="Transcribed_RNA"/>
</dbReference>
<dbReference type="GO" id="GO:0005829">
    <property type="term" value="C:cytosol"/>
    <property type="evidence" value="ECO:0007669"/>
    <property type="project" value="TreeGrafter"/>
</dbReference>
<dbReference type="AlphaFoldDB" id="A0A0V0JBT7"/>
<organism evidence="17">
    <name type="scientific">Schistocephalus solidus</name>
    <name type="common">Tapeworm</name>
    <dbReference type="NCBI Taxonomy" id="70667"/>
    <lineage>
        <taxon>Eukaryota</taxon>
        <taxon>Metazoa</taxon>
        <taxon>Spiralia</taxon>
        <taxon>Lophotrochozoa</taxon>
        <taxon>Platyhelminthes</taxon>
        <taxon>Cestoda</taxon>
        <taxon>Eucestoda</taxon>
        <taxon>Diphyllobothriidea</taxon>
        <taxon>Diphyllobothriidae</taxon>
        <taxon>Schistocephalus</taxon>
    </lineage>
</organism>
<name>A0A0V0JBT7_SCHSO</name>
<evidence type="ECO:0000256" key="12">
    <source>
        <dbReference type="ARBA" id="ARBA00048411"/>
    </source>
</evidence>
<comment type="similarity">
    <text evidence="4 14">Belongs to the uroporphyrinogen decarboxylase family.</text>
</comment>
<dbReference type="EMBL" id="GEEE01023793">
    <property type="protein sequence ID" value="JAP39432.1"/>
    <property type="molecule type" value="Transcribed_RNA"/>
</dbReference>
<dbReference type="GO" id="GO:0004853">
    <property type="term" value="F:uroporphyrinogen decarboxylase activity"/>
    <property type="evidence" value="ECO:0007669"/>
    <property type="project" value="UniProtKB-EC"/>
</dbReference>
<evidence type="ECO:0000259" key="15">
    <source>
        <dbReference type="PROSITE" id="PS00906"/>
    </source>
</evidence>
<evidence type="ECO:0000256" key="3">
    <source>
        <dbReference type="ARBA" id="ARBA00004804"/>
    </source>
</evidence>
<dbReference type="PANTHER" id="PTHR21091:SF169">
    <property type="entry name" value="UROPORPHYRINOGEN DECARBOXYLASE"/>
    <property type="match status" value="1"/>
</dbReference>
<reference evidence="17" key="1">
    <citation type="submission" date="2016-01" db="EMBL/GenBank/DDBJ databases">
        <title>Reference transcriptome for the parasite Schistocephalus solidus: insights into the molecular evolution of parasitism.</title>
        <authorList>
            <person name="Hebert F.O."/>
            <person name="Grambauer S."/>
            <person name="Barber I."/>
            <person name="Landry C.R."/>
            <person name="Aubin-Horth N."/>
        </authorList>
    </citation>
    <scope>NUCLEOTIDE SEQUENCE</scope>
</reference>
<evidence type="ECO:0000256" key="14">
    <source>
        <dbReference type="RuleBase" id="RU004169"/>
    </source>
</evidence>
<dbReference type="Gene3D" id="3.20.20.210">
    <property type="match status" value="1"/>
</dbReference>
<dbReference type="FunFam" id="3.20.20.210:FF:000001">
    <property type="entry name" value="Uroporphyrinogen decarboxylase"/>
    <property type="match status" value="1"/>
</dbReference>
<evidence type="ECO:0000256" key="1">
    <source>
        <dbReference type="ARBA" id="ARBA00002448"/>
    </source>
</evidence>
<sequence length="365" mass="40536">MAQAECFPLLQNDVVLRAARGMKVPYTPVWIMRQAGRYLPEFRAVRQRHGFFDICRSPELACEITLQPIKRFNLDAAIIFSDILVIPQALGMNVVMTPGVGPQLPEPLVSGDDLDRLDCNVDVATALKYVYEAITLTRHRLGGQVPLIGFSGAPWTLMSYMIEGGGSKTHAKAKRWLYTDSTSSHRLLDLLTTVVVEHLVQQVAAGAQMLQVFESHAGVLSPYLFSTFALPCLKRIYQETREKLMSRYGFTKETCPPMVMYAKDGHFALEALAAVGFEVIGLDWTSDPNTVRKIVGNKVTLQGNLDPCALYSPLDDLASRVREMMTSFEGKPHIANLGHGIYPDVEPEKVAVFVDLIHQLSTKPT</sequence>
<evidence type="ECO:0000256" key="8">
    <source>
        <dbReference type="ARBA" id="ARBA00022490"/>
    </source>
</evidence>
<keyword evidence="10 13" id="KW-0456">Lyase</keyword>
<evidence type="ECO:0000256" key="7">
    <source>
        <dbReference type="ARBA" id="ARBA00014308"/>
    </source>
</evidence>
<dbReference type="InterPro" id="IPR038071">
    <property type="entry name" value="UROD/MetE-like_sf"/>
</dbReference>
<comment type="function">
    <text evidence="1">Catalyzes the decarboxylation of four acetate groups of uroporphyrinogen-III to yield coproporphyrinogen-III.</text>
</comment>
<evidence type="ECO:0000256" key="2">
    <source>
        <dbReference type="ARBA" id="ARBA00004496"/>
    </source>
</evidence>
<dbReference type="InterPro" id="IPR006361">
    <property type="entry name" value="Uroporphyrinogen_deCO2ase_HemE"/>
</dbReference>
<keyword evidence="8" id="KW-0963">Cytoplasm</keyword>
<evidence type="ECO:0000256" key="11">
    <source>
        <dbReference type="ARBA" id="ARBA00023244"/>
    </source>
</evidence>
<proteinExistence type="inferred from homology"/>
<comment type="subcellular location">
    <subcellularLocation>
        <location evidence="2">Cytoplasm</location>
    </subcellularLocation>
</comment>
<evidence type="ECO:0000259" key="16">
    <source>
        <dbReference type="PROSITE" id="PS00907"/>
    </source>
</evidence>
<dbReference type="PROSITE" id="PS00906">
    <property type="entry name" value="UROD_1"/>
    <property type="match status" value="1"/>
</dbReference>
<evidence type="ECO:0000256" key="13">
    <source>
        <dbReference type="RuleBase" id="RU000554"/>
    </source>
</evidence>
<evidence type="ECO:0000256" key="10">
    <source>
        <dbReference type="ARBA" id="ARBA00023239"/>
    </source>
</evidence>
<dbReference type="UniPathway" id="UPA00251">
    <property type="reaction ID" value="UER00321"/>
</dbReference>
<dbReference type="InterPro" id="IPR000257">
    <property type="entry name" value="Uroporphyrinogen_deCOase"/>
</dbReference>
<accession>A0A0V0JBT7</accession>
<dbReference type="PANTHER" id="PTHR21091">
    <property type="entry name" value="METHYLTETRAHYDROFOLATE:HOMOCYSTEINE METHYLTRANSFERASE RELATED"/>
    <property type="match status" value="1"/>
</dbReference>
<dbReference type="PROSITE" id="PS00907">
    <property type="entry name" value="UROD_2"/>
    <property type="match status" value="1"/>
</dbReference>
<dbReference type="CDD" id="cd00717">
    <property type="entry name" value="URO-D"/>
    <property type="match status" value="1"/>
</dbReference>
<keyword evidence="9 13" id="KW-0210">Decarboxylase</keyword>
<comment type="subunit">
    <text evidence="5">Homodimer.</text>
</comment>
<keyword evidence="11 13" id="KW-0627">Porphyrin biosynthesis</keyword>
<dbReference type="SUPFAM" id="SSF51726">
    <property type="entry name" value="UROD/MetE-like"/>
    <property type="match status" value="1"/>
</dbReference>
<feature type="domain" description="Uroporphyrinogen decarboxylase (URO-D)" evidence="15">
    <location>
        <begin position="28"/>
        <end position="37"/>
    </location>
</feature>
<dbReference type="NCBIfam" id="TIGR01464">
    <property type="entry name" value="hemE"/>
    <property type="match status" value="1"/>
</dbReference>
<gene>
    <name evidence="17" type="ORF">TR142626</name>
</gene>
<dbReference type="EC" id="4.1.1.37" evidence="6 13"/>
<comment type="catalytic activity">
    <reaction evidence="12">
        <text>uroporphyrinogen III + 4 H(+) = coproporphyrinogen III + 4 CO2</text>
        <dbReference type="Rhea" id="RHEA:19865"/>
        <dbReference type="ChEBI" id="CHEBI:15378"/>
        <dbReference type="ChEBI" id="CHEBI:16526"/>
        <dbReference type="ChEBI" id="CHEBI:57308"/>
        <dbReference type="ChEBI" id="CHEBI:57309"/>
        <dbReference type="EC" id="4.1.1.37"/>
    </reaction>
    <physiologicalReaction direction="left-to-right" evidence="12">
        <dbReference type="Rhea" id="RHEA:19866"/>
    </physiologicalReaction>
</comment>
<evidence type="ECO:0000256" key="4">
    <source>
        <dbReference type="ARBA" id="ARBA00009935"/>
    </source>
</evidence>
<feature type="domain" description="Uroporphyrinogen decarboxylase (URO-D)" evidence="16">
    <location>
        <begin position="148"/>
        <end position="164"/>
    </location>
</feature>
<comment type="pathway">
    <text evidence="3 13">Porphyrin-containing compound metabolism; protoporphyrin-IX biosynthesis; coproporphyrinogen-III from 5-aminolevulinate: step 4/4.</text>
</comment>
<evidence type="ECO:0000256" key="9">
    <source>
        <dbReference type="ARBA" id="ARBA00022793"/>
    </source>
</evidence>
<dbReference type="Pfam" id="PF01208">
    <property type="entry name" value="URO-D"/>
    <property type="match status" value="1"/>
</dbReference>
<dbReference type="HAMAP" id="MF_00218">
    <property type="entry name" value="URO_D"/>
    <property type="match status" value="1"/>
</dbReference>
<dbReference type="GO" id="GO:0006782">
    <property type="term" value="P:protoporphyrinogen IX biosynthetic process"/>
    <property type="evidence" value="ECO:0007669"/>
    <property type="project" value="UniProtKB-UniPathway"/>
</dbReference>
<protein>
    <recommendedName>
        <fullName evidence="7 13">Uroporphyrinogen decarboxylase</fullName>
        <ecNumber evidence="6 13">4.1.1.37</ecNumber>
    </recommendedName>
</protein>
<evidence type="ECO:0000313" key="17">
    <source>
        <dbReference type="EMBL" id="JAP63221.1"/>
    </source>
</evidence>
<evidence type="ECO:0000256" key="6">
    <source>
        <dbReference type="ARBA" id="ARBA00012288"/>
    </source>
</evidence>
<evidence type="ECO:0000256" key="5">
    <source>
        <dbReference type="ARBA" id="ARBA00011738"/>
    </source>
</evidence>